<accession>A0A366HAX9</accession>
<evidence type="ECO:0000256" key="8">
    <source>
        <dbReference type="ARBA" id="ARBA00023136"/>
    </source>
</evidence>
<dbReference type="InterPro" id="IPR024961">
    <property type="entry name" value="T2SS_GspC_N"/>
</dbReference>
<feature type="domain" description="Type II secretion system protein GspC N-terminal" evidence="10">
    <location>
        <begin position="78"/>
        <end position="131"/>
    </location>
</feature>
<evidence type="ECO:0000256" key="4">
    <source>
        <dbReference type="ARBA" id="ARBA00022519"/>
    </source>
</evidence>
<feature type="transmembrane region" description="Helical" evidence="9">
    <location>
        <begin position="14"/>
        <end position="37"/>
    </location>
</feature>
<comment type="subcellular location">
    <subcellularLocation>
        <location evidence="1">Cell inner membrane</location>
    </subcellularLocation>
</comment>
<evidence type="ECO:0000256" key="1">
    <source>
        <dbReference type="ARBA" id="ARBA00004533"/>
    </source>
</evidence>
<evidence type="ECO:0000256" key="5">
    <source>
        <dbReference type="ARBA" id="ARBA00022692"/>
    </source>
</evidence>
<evidence type="ECO:0000313" key="12">
    <source>
        <dbReference type="Proteomes" id="UP000253628"/>
    </source>
</evidence>
<dbReference type="OrthoDB" id="8686822at2"/>
<keyword evidence="2" id="KW-0813">Transport</keyword>
<dbReference type="Pfam" id="PF11356">
    <property type="entry name" value="T2SSC"/>
    <property type="match status" value="1"/>
</dbReference>
<evidence type="ECO:0000313" key="11">
    <source>
        <dbReference type="EMBL" id="RBP38886.1"/>
    </source>
</evidence>
<keyword evidence="3" id="KW-1003">Cell membrane</keyword>
<evidence type="ECO:0000256" key="3">
    <source>
        <dbReference type="ARBA" id="ARBA00022475"/>
    </source>
</evidence>
<dbReference type="EMBL" id="QNRQ01000006">
    <property type="protein sequence ID" value="RBP38886.1"/>
    <property type="molecule type" value="Genomic_DNA"/>
</dbReference>
<keyword evidence="8 9" id="KW-0472">Membrane</keyword>
<keyword evidence="6" id="KW-0653">Protein transport</keyword>
<protein>
    <submittedName>
        <fullName evidence="11">General secretion pathway protein C</fullName>
    </submittedName>
</protein>
<dbReference type="RefSeq" id="WP_113933745.1">
    <property type="nucleotide sequence ID" value="NZ_JACCEU010000007.1"/>
</dbReference>
<dbReference type="Proteomes" id="UP000253628">
    <property type="component" value="Unassembled WGS sequence"/>
</dbReference>
<sequence>MQILPALFRLEGPAWVRGVAVLALAVGAGVWGALLFAPAPRALPPMLDSVSASGQDTSAVARWFGGGALRVRVAVVGLISADNGRGAALLAVNGAAAQAYRIGQTLAPGVTLAGVTPNAVSINQDGVIEEVAMPANPASLVQGFIPVSSSGVRP</sequence>
<organism evidence="11 12">
    <name type="scientific">Eoetvoesiella caeni</name>
    <dbReference type="NCBI Taxonomy" id="645616"/>
    <lineage>
        <taxon>Bacteria</taxon>
        <taxon>Pseudomonadati</taxon>
        <taxon>Pseudomonadota</taxon>
        <taxon>Betaproteobacteria</taxon>
        <taxon>Burkholderiales</taxon>
        <taxon>Alcaligenaceae</taxon>
        <taxon>Eoetvoesiella</taxon>
    </lineage>
</organism>
<evidence type="ECO:0000256" key="9">
    <source>
        <dbReference type="SAM" id="Phobius"/>
    </source>
</evidence>
<gene>
    <name evidence="11" type="ORF">DFR37_106181</name>
</gene>
<proteinExistence type="predicted"/>
<evidence type="ECO:0000256" key="2">
    <source>
        <dbReference type="ARBA" id="ARBA00022448"/>
    </source>
</evidence>
<dbReference type="AlphaFoldDB" id="A0A366HAX9"/>
<keyword evidence="7 9" id="KW-1133">Transmembrane helix</keyword>
<keyword evidence="4" id="KW-0997">Cell inner membrane</keyword>
<evidence type="ECO:0000256" key="6">
    <source>
        <dbReference type="ARBA" id="ARBA00022927"/>
    </source>
</evidence>
<name>A0A366HAX9_9BURK</name>
<evidence type="ECO:0000256" key="7">
    <source>
        <dbReference type="ARBA" id="ARBA00022989"/>
    </source>
</evidence>
<comment type="caution">
    <text evidence="11">The sequence shown here is derived from an EMBL/GenBank/DDBJ whole genome shotgun (WGS) entry which is preliminary data.</text>
</comment>
<keyword evidence="12" id="KW-1185">Reference proteome</keyword>
<dbReference type="GO" id="GO:0005886">
    <property type="term" value="C:plasma membrane"/>
    <property type="evidence" value="ECO:0007669"/>
    <property type="project" value="UniProtKB-SubCell"/>
</dbReference>
<dbReference type="Gene3D" id="2.30.30.830">
    <property type="match status" value="1"/>
</dbReference>
<evidence type="ECO:0000259" key="10">
    <source>
        <dbReference type="Pfam" id="PF11356"/>
    </source>
</evidence>
<reference evidence="11 12" key="1">
    <citation type="submission" date="2018-06" db="EMBL/GenBank/DDBJ databases">
        <title>Genomic Encyclopedia of Type Strains, Phase IV (KMG-IV): sequencing the most valuable type-strain genomes for metagenomic binning, comparative biology and taxonomic classification.</title>
        <authorList>
            <person name="Goeker M."/>
        </authorList>
    </citation>
    <scope>NUCLEOTIDE SEQUENCE [LARGE SCALE GENOMIC DNA]</scope>
    <source>
        <strain evidence="11 12">DSM 25520</strain>
    </source>
</reference>
<dbReference type="GO" id="GO:0015031">
    <property type="term" value="P:protein transport"/>
    <property type="evidence" value="ECO:0007669"/>
    <property type="project" value="UniProtKB-KW"/>
</dbReference>
<keyword evidence="5 9" id="KW-0812">Transmembrane</keyword>